<keyword evidence="2" id="KW-1185">Reference proteome</keyword>
<sequence length="104" mass="12114">MEKLNANAKATDSQIDCLLKAMIIMTRQNKLVITVRAFFSEKYFFILIGSLRDSRSTNIIQAWVSTIVALDQQGYFFDKKMLRIYLCRTELEIDEGYHNCKPPK</sequence>
<accession>A0A1M4Z1P2</accession>
<dbReference type="EMBL" id="FQUU01000006">
    <property type="protein sequence ID" value="SHF11496.1"/>
    <property type="molecule type" value="Genomic_DNA"/>
</dbReference>
<organism evidence="1 2">
    <name type="scientific">Flavisolibacter ginsengisoli DSM 18119</name>
    <dbReference type="NCBI Taxonomy" id="1121884"/>
    <lineage>
        <taxon>Bacteria</taxon>
        <taxon>Pseudomonadati</taxon>
        <taxon>Bacteroidota</taxon>
        <taxon>Chitinophagia</taxon>
        <taxon>Chitinophagales</taxon>
        <taxon>Chitinophagaceae</taxon>
        <taxon>Flavisolibacter</taxon>
    </lineage>
</organism>
<dbReference type="STRING" id="1121884.SAMN02745131_01833"/>
<name>A0A1M4Z1P2_9BACT</name>
<proteinExistence type="predicted"/>
<reference evidence="1 2" key="1">
    <citation type="submission" date="2016-11" db="EMBL/GenBank/DDBJ databases">
        <authorList>
            <person name="Jaros S."/>
            <person name="Januszkiewicz K."/>
            <person name="Wedrychowicz H."/>
        </authorList>
    </citation>
    <scope>NUCLEOTIDE SEQUENCE [LARGE SCALE GENOMIC DNA]</scope>
    <source>
        <strain evidence="1 2">DSM 18119</strain>
    </source>
</reference>
<dbReference type="Proteomes" id="UP000184048">
    <property type="component" value="Unassembled WGS sequence"/>
</dbReference>
<gene>
    <name evidence="1" type="ORF">SAMN02745131_01833</name>
</gene>
<protein>
    <submittedName>
        <fullName evidence="1">Uncharacterized protein</fullName>
    </submittedName>
</protein>
<evidence type="ECO:0000313" key="1">
    <source>
        <dbReference type="EMBL" id="SHF11496.1"/>
    </source>
</evidence>
<dbReference type="AlphaFoldDB" id="A0A1M4Z1P2"/>
<evidence type="ECO:0000313" key="2">
    <source>
        <dbReference type="Proteomes" id="UP000184048"/>
    </source>
</evidence>